<evidence type="ECO:0000256" key="4">
    <source>
        <dbReference type="ARBA" id="ARBA00022723"/>
    </source>
</evidence>
<evidence type="ECO:0000259" key="12">
    <source>
        <dbReference type="PROSITE" id="PS51674"/>
    </source>
</evidence>
<keyword evidence="7 11" id="KW-0805">Transcription regulation</keyword>
<dbReference type="GO" id="GO:0046872">
    <property type="term" value="F:metal ion binding"/>
    <property type="evidence" value="ECO:0007669"/>
    <property type="project" value="UniProtKB-KW"/>
</dbReference>
<evidence type="ECO:0000256" key="8">
    <source>
        <dbReference type="ARBA" id="ARBA00023125"/>
    </source>
</evidence>
<keyword evidence="11" id="KW-0963">Cytoplasm</keyword>
<keyword evidence="8 11" id="KW-0238">DNA-binding</keyword>
<comment type="cofactor">
    <cofactor evidence="11">
        <name>[4Fe-4S] cluster</name>
        <dbReference type="ChEBI" id="CHEBI:49883"/>
    </cofactor>
    <text evidence="11">Binds 1 [4Fe-4S] cluster per subunit. Following nitrosylation of the [4Fe-4S] cluster binds 1 [4Fe-8(NO)] cluster per subunit.</text>
</comment>
<comment type="subcellular location">
    <subcellularLocation>
        <location evidence="1 11">Cytoplasm</location>
    </subcellularLocation>
</comment>
<protein>
    <recommendedName>
        <fullName evidence="11">Transcriptional regulator WhiB</fullName>
    </recommendedName>
</protein>
<accession>A0A917QNQ8</accession>
<dbReference type="EMBL" id="BMMW01000003">
    <property type="protein sequence ID" value="GGK60755.1"/>
    <property type="molecule type" value="Genomic_DNA"/>
</dbReference>
<name>A0A917QNQ8_9NOCA</name>
<dbReference type="AlphaFoldDB" id="A0A917QNQ8"/>
<reference evidence="13" key="1">
    <citation type="journal article" date="2014" name="Int. J. Syst. Evol. Microbiol.">
        <title>Complete genome sequence of Corynebacterium casei LMG S-19264T (=DSM 44701T), isolated from a smear-ripened cheese.</title>
        <authorList>
            <consortium name="US DOE Joint Genome Institute (JGI-PGF)"/>
            <person name="Walter F."/>
            <person name="Albersmeier A."/>
            <person name="Kalinowski J."/>
            <person name="Ruckert C."/>
        </authorList>
    </citation>
    <scope>NUCLEOTIDE SEQUENCE</scope>
    <source>
        <strain evidence="13">CGMCC 4.7278</strain>
    </source>
</reference>
<dbReference type="GO" id="GO:0047134">
    <property type="term" value="F:protein-disulfide reductase [NAD(P)H] activity"/>
    <property type="evidence" value="ECO:0007669"/>
    <property type="project" value="TreeGrafter"/>
</dbReference>
<dbReference type="GO" id="GO:0035731">
    <property type="term" value="F:dinitrosyl-iron complex binding"/>
    <property type="evidence" value="ECO:0007669"/>
    <property type="project" value="UniProtKB-UniRule"/>
</dbReference>
<feature type="binding site" evidence="11">
    <location>
        <position position="27"/>
    </location>
    <ligand>
        <name>[4Fe-4S] cluster</name>
        <dbReference type="ChEBI" id="CHEBI:49883"/>
    </ligand>
</feature>
<keyword evidence="6 11" id="KW-0411">Iron-sulfur</keyword>
<dbReference type="Proteomes" id="UP000612956">
    <property type="component" value="Unassembled WGS sequence"/>
</dbReference>
<organism evidence="13 14">
    <name type="scientific">Nocardia camponoti</name>
    <dbReference type="NCBI Taxonomy" id="1616106"/>
    <lineage>
        <taxon>Bacteria</taxon>
        <taxon>Bacillati</taxon>
        <taxon>Actinomycetota</taxon>
        <taxon>Actinomycetes</taxon>
        <taxon>Mycobacteriales</taxon>
        <taxon>Nocardiaceae</taxon>
        <taxon>Nocardia</taxon>
    </lineage>
</organism>
<comment type="caution">
    <text evidence="13">The sequence shown here is derived from an EMBL/GenBank/DDBJ whole genome shotgun (WGS) entry which is preliminary data.</text>
</comment>
<dbReference type="GO" id="GO:0005737">
    <property type="term" value="C:cytoplasm"/>
    <property type="evidence" value="ECO:0007669"/>
    <property type="project" value="UniProtKB-SubCell"/>
</dbReference>
<keyword evidence="5 11" id="KW-0408">Iron</keyword>
<evidence type="ECO:0000313" key="14">
    <source>
        <dbReference type="Proteomes" id="UP000612956"/>
    </source>
</evidence>
<comment type="PTM">
    <text evidence="11">Upon Fe-S cluster removal intramolecular disulfide bonds are formed.</text>
</comment>
<dbReference type="GO" id="GO:0003677">
    <property type="term" value="F:DNA binding"/>
    <property type="evidence" value="ECO:0007669"/>
    <property type="project" value="UniProtKB-UniRule"/>
</dbReference>
<dbReference type="InterPro" id="IPR003482">
    <property type="entry name" value="Whib"/>
</dbReference>
<evidence type="ECO:0000256" key="3">
    <source>
        <dbReference type="ARBA" id="ARBA00022485"/>
    </source>
</evidence>
<reference evidence="13" key="2">
    <citation type="submission" date="2020-09" db="EMBL/GenBank/DDBJ databases">
        <authorList>
            <person name="Sun Q."/>
            <person name="Zhou Y."/>
        </authorList>
    </citation>
    <scope>NUCLEOTIDE SEQUENCE</scope>
    <source>
        <strain evidence="13">CGMCC 4.7278</strain>
    </source>
</reference>
<evidence type="ECO:0000256" key="6">
    <source>
        <dbReference type="ARBA" id="ARBA00023014"/>
    </source>
</evidence>
<comment type="similarity">
    <text evidence="2 11">Belongs to the WhiB family.</text>
</comment>
<dbReference type="HAMAP" id="MF_01479">
    <property type="entry name" value="WhiB"/>
    <property type="match status" value="1"/>
</dbReference>
<comment type="PTM">
    <text evidence="11">The Fe-S cluster can be nitrosylated by nitric oxide (NO).</text>
</comment>
<dbReference type="Pfam" id="PF02467">
    <property type="entry name" value="Whib"/>
    <property type="match status" value="1"/>
</dbReference>
<keyword evidence="4 11" id="KW-0479">Metal-binding</keyword>
<dbReference type="PANTHER" id="PTHR38839">
    <property type="entry name" value="TRANSCRIPTIONAL REGULATOR WHID-RELATED"/>
    <property type="match status" value="1"/>
</dbReference>
<evidence type="ECO:0000256" key="2">
    <source>
        <dbReference type="ARBA" id="ARBA00006597"/>
    </source>
</evidence>
<feature type="domain" description="4Fe-4S Wbl-type" evidence="12">
    <location>
        <begin position="26"/>
        <end position="82"/>
    </location>
</feature>
<keyword evidence="9 11" id="KW-1015">Disulfide bond</keyword>
<dbReference type="RefSeq" id="WP_188830165.1">
    <property type="nucleotide sequence ID" value="NZ_BMMW01000003.1"/>
</dbReference>
<evidence type="ECO:0000256" key="10">
    <source>
        <dbReference type="ARBA" id="ARBA00023163"/>
    </source>
</evidence>
<comment type="function">
    <text evidence="11">Acts as a transcriptional regulator. Probably redox-responsive. The apo- but not holo-form probably binds DNA.</text>
</comment>
<evidence type="ECO:0000256" key="7">
    <source>
        <dbReference type="ARBA" id="ARBA00023015"/>
    </source>
</evidence>
<evidence type="ECO:0000256" key="5">
    <source>
        <dbReference type="ARBA" id="ARBA00023004"/>
    </source>
</evidence>
<dbReference type="InterPro" id="IPR034768">
    <property type="entry name" value="4FE4S_WBL"/>
</dbReference>
<feature type="binding site" evidence="11">
    <location>
        <position position="58"/>
    </location>
    <ligand>
        <name>[4Fe-4S] cluster</name>
        <dbReference type="ChEBI" id="CHEBI:49883"/>
    </ligand>
</feature>
<evidence type="ECO:0000256" key="11">
    <source>
        <dbReference type="HAMAP-Rule" id="MF_01479"/>
    </source>
</evidence>
<dbReference type="GO" id="GO:0045892">
    <property type="term" value="P:negative regulation of DNA-templated transcription"/>
    <property type="evidence" value="ECO:0007669"/>
    <property type="project" value="TreeGrafter"/>
</dbReference>
<sequence>MNITTPIARLDVEQAEARIAWVAQARCKEVDPDQLFVRGAAQRKAATICRHCPVLMQCGADALDNRVEFGVWGGMTERQRRALLKQHPDVTSWGEFFQAQRNQKVAI</sequence>
<evidence type="ECO:0000256" key="1">
    <source>
        <dbReference type="ARBA" id="ARBA00004496"/>
    </source>
</evidence>
<evidence type="ECO:0000256" key="9">
    <source>
        <dbReference type="ARBA" id="ARBA00023157"/>
    </source>
</evidence>
<keyword evidence="14" id="KW-1185">Reference proteome</keyword>
<keyword evidence="3 11" id="KW-0004">4Fe-4S</keyword>
<proteinExistence type="inferred from homology"/>
<feature type="binding site" evidence="11">
    <location>
        <position position="49"/>
    </location>
    <ligand>
        <name>[4Fe-4S] cluster</name>
        <dbReference type="ChEBI" id="CHEBI:49883"/>
    </ligand>
</feature>
<feature type="binding site" evidence="11">
    <location>
        <position position="52"/>
    </location>
    <ligand>
        <name>[4Fe-4S] cluster</name>
        <dbReference type="ChEBI" id="CHEBI:49883"/>
    </ligand>
</feature>
<dbReference type="PROSITE" id="PS51674">
    <property type="entry name" value="4FE4S_WBL"/>
    <property type="match status" value="1"/>
</dbReference>
<dbReference type="GO" id="GO:0045454">
    <property type="term" value="P:cell redox homeostasis"/>
    <property type="evidence" value="ECO:0007669"/>
    <property type="project" value="TreeGrafter"/>
</dbReference>
<dbReference type="GO" id="GO:0051539">
    <property type="term" value="F:4 iron, 4 sulfur cluster binding"/>
    <property type="evidence" value="ECO:0007669"/>
    <property type="project" value="UniProtKB-UniRule"/>
</dbReference>
<dbReference type="PANTHER" id="PTHR38839:SF7">
    <property type="entry name" value="TRANSCRIPTIONAL REGULATOR WHIB4"/>
    <property type="match status" value="1"/>
</dbReference>
<gene>
    <name evidence="13" type="primary">whiB4</name>
    <name evidence="11" type="synonym">whiB</name>
    <name evidence="13" type="ORF">GCM10011591_36380</name>
</gene>
<evidence type="ECO:0000313" key="13">
    <source>
        <dbReference type="EMBL" id="GGK60755.1"/>
    </source>
</evidence>
<keyword evidence="10 11" id="KW-0804">Transcription</keyword>